<dbReference type="GO" id="GO:0016787">
    <property type="term" value="F:hydrolase activity"/>
    <property type="evidence" value="ECO:0007669"/>
    <property type="project" value="InterPro"/>
</dbReference>
<keyword evidence="3" id="KW-1185">Reference proteome</keyword>
<dbReference type="Proteomes" id="UP001370758">
    <property type="component" value="Unassembled WGS sequence"/>
</dbReference>
<organism evidence="2 3">
    <name type="scientific">Arthrobotrys musiformis</name>
    <dbReference type="NCBI Taxonomy" id="47236"/>
    <lineage>
        <taxon>Eukaryota</taxon>
        <taxon>Fungi</taxon>
        <taxon>Dikarya</taxon>
        <taxon>Ascomycota</taxon>
        <taxon>Pezizomycotina</taxon>
        <taxon>Orbiliomycetes</taxon>
        <taxon>Orbiliales</taxon>
        <taxon>Orbiliaceae</taxon>
        <taxon>Arthrobotrys</taxon>
    </lineage>
</organism>
<dbReference type="EMBL" id="JAVHJL010000001">
    <property type="protein sequence ID" value="KAK6512304.1"/>
    <property type="molecule type" value="Genomic_DNA"/>
</dbReference>
<evidence type="ECO:0000313" key="2">
    <source>
        <dbReference type="EMBL" id="KAK6512304.1"/>
    </source>
</evidence>
<proteinExistence type="predicted"/>
<dbReference type="Pfam" id="PF00149">
    <property type="entry name" value="Metallophos"/>
    <property type="match status" value="1"/>
</dbReference>
<reference evidence="2 3" key="1">
    <citation type="submission" date="2023-08" db="EMBL/GenBank/DDBJ databases">
        <authorList>
            <person name="Palmer J.M."/>
        </authorList>
    </citation>
    <scope>NUCLEOTIDE SEQUENCE [LARGE SCALE GENOMIC DNA]</scope>
    <source>
        <strain evidence="2 3">TWF481</strain>
    </source>
</reference>
<gene>
    <name evidence="2" type="ORF">TWF481_001194</name>
</gene>
<dbReference type="PANTHER" id="PTHR37844:SF2">
    <property type="entry name" value="SER_THR PROTEIN PHOSPHATASE SUPERFAMILY (AFU_ORTHOLOGUE AFUA_1G14840)"/>
    <property type="match status" value="1"/>
</dbReference>
<name>A0AAV9WQV5_9PEZI</name>
<evidence type="ECO:0000259" key="1">
    <source>
        <dbReference type="Pfam" id="PF00149"/>
    </source>
</evidence>
<accession>A0AAV9WQV5</accession>
<feature type="domain" description="Calcineurin-like phosphoesterase" evidence="1">
    <location>
        <begin position="6"/>
        <end position="226"/>
    </location>
</feature>
<dbReference type="Gene3D" id="3.60.21.10">
    <property type="match status" value="1"/>
</dbReference>
<dbReference type="AlphaFoldDB" id="A0AAV9WQV5"/>
<dbReference type="PANTHER" id="PTHR37844">
    <property type="entry name" value="SER/THR PROTEIN PHOSPHATASE SUPERFAMILY (AFU_ORTHOLOGUE AFUA_1G14840)"/>
    <property type="match status" value="1"/>
</dbReference>
<dbReference type="InterPro" id="IPR029052">
    <property type="entry name" value="Metallo-depent_PP-like"/>
</dbReference>
<dbReference type="InterPro" id="IPR004843">
    <property type="entry name" value="Calcineurin-like_PHP"/>
</dbReference>
<evidence type="ECO:0000313" key="3">
    <source>
        <dbReference type="Proteomes" id="UP001370758"/>
    </source>
</evidence>
<sequence>MQMGYIFADLHLESKFEYATFSLNLVSPYLALLGDIGNTRDDALFTFFKRMLKQYTIVFFVPGNHEPYYSDWIDAHIKLTGFEKLANQSPEPGAGKFVYLNQTRYDLTPTVTILGCVLFSAIEPRHAKTIGNGLNDFFHIKDWTVDIHCQAHHSEVTWLKSQICEIAREEPTRSIAIFTHYCPTLDALEPKYEDSEYTSGFITDLRMEEYWRVRSVKVWAFGHTHYNYDIVEEGTGKRVVANQRGYPGDMTNGFDPGKTIEI</sequence>
<dbReference type="SUPFAM" id="SSF56300">
    <property type="entry name" value="Metallo-dependent phosphatases"/>
    <property type="match status" value="1"/>
</dbReference>
<comment type="caution">
    <text evidence="2">The sequence shown here is derived from an EMBL/GenBank/DDBJ whole genome shotgun (WGS) entry which is preliminary data.</text>
</comment>
<protein>
    <recommendedName>
        <fullName evidence="1">Calcineurin-like phosphoesterase domain-containing protein</fullName>
    </recommendedName>
</protein>